<evidence type="ECO:0000256" key="4">
    <source>
        <dbReference type="ARBA" id="ARBA00022630"/>
    </source>
</evidence>
<dbReference type="Pfam" id="PF00441">
    <property type="entry name" value="Acyl-CoA_dh_1"/>
    <property type="match status" value="1"/>
</dbReference>
<proteinExistence type="inferred from homology"/>
<reference evidence="15" key="1">
    <citation type="journal article" date="2019" name="Int. J. Syst. Evol. Microbiol.">
        <title>The Global Catalogue of Microorganisms (GCM) 10K type strain sequencing project: providing services to taxonomists for standard genome sequencing and annotation.</title>
        <authorList>
            <consortium name="The Broad Institute Genomics Platform"/>
            <consortium name="The Broad Institute Genome Sequencing Center for Infectious Disease"/>
            <person name="Wu L."/>
            <person name="Ma J."/>
        </authorList>
    </citation>
    <scope>NUCLEOTIDE SEQUENCE [LARGE SCALE GENOMIC DNA]</scope>
    <source>
        <strain evidence="15">JCM 10411</strain>
    </source>
</reference>
<dbReference type="Gene3D" id="2.40.110.10">
    <property type="entry name" value="Butyryl-CoA Dehydrogenase, subunit A, domain 2"/>
    <property type="match status" value="1"/>
</dbReference>
<comment type="similarity">
    <text evidence="3 10">Belongs to the acyl-CoA dehydrogenase family.</text>
</comment>
<dbReference type="Pfam" id="PF02771">
    <property type="entry name" value="Acyl-CoA_dh_N"/>
    <property type="match status" value="1"/>
</dbReference>
<dbReference type="InterPro" id="IPR013786">
    <property type="entry name" value="AcylCoA_DH/ox_N"/>
</dbReference>
<evidence type="ECO:0000256" key="7">
    <source>
        <dbReference type="ARBA" id="ARBA00037085"/>
    </source>
</evidence>
<protein>
    <recommendedName>
        <fullName evidence="8">Acyl-[acyl-carrier-protein] dehydrogenase MbtN</fullName>
    </recommendedName>
    <alternativeName>
        <fullName evidence="9">Mycobactin synthase protein N</fullName>
    </alternativeName>
</protein>
<dbReference type="Gene3D" id="1.20.140.10">
    <property type="entry name" value="Butyryl-CoA Dehydrogenase, subunit A, domain 3"/>
    <property type="match status" value="1"/>
</dbReference>
<dbReference type="InterPro" id="IPR036250">
    <property type="entry name" value="AcylCo_DH-like_C"/>
</dbReference>
<evidence type="ECO:0000313" key="14">
    <source>
        <dbReference type="EMBL" id="MFC5853631.1"/>
    </source>
</evidence>
<evidence type="ECO:0000313" key="15">
    <source>
        <dbReference type="Proteomes" id="UP001596180"/>
    </source>
</evidence>
<evidence type="ECO:0000256" key="9">
    <source>
        <dbReference type="ARBA" id="ARBA00042660"/>
    </source>
</evidence>
<dbReference type="Gene3D" id="1.10.540.10">
    <property type="entry name" value="Acyl-CoA dehydrogenase/oxidase, N-terminal domain"/>
    <property type="match status" value="1"/>
</dbReference>
<accession>A0ABW1E0V0</accession>
<keyword evidence="4 10" id="KW-0285">Flavoprotein</keyword>
<evidence type="ECO:0000259" key="11">
    <source>
        <dbReference type="Pfam" id="PF00441"/>
    </source>
</evidence>
<dbReference type="InterPro" id="IPR009100">
    <property type="entry name" value="AcylCoA_DH/oxidase_NM_dom_sf"/>
</dbReference>
<evidence type="ECO:0000256" key="3">
    <source>
        <dbReference type="ARBA" id="ARBA00009347"/>
    </source>
</evidence>
<dbReference type="InterPro" id="IPR037069">
    <property type="entry name" value="AcylCoA_DH/ox_N_sf"/>
</dbReference>
<comment type="caution">
    <text evidence="14">The sequence shown here is derived from an EMBL/GenBank/DDBJ whole genome shotgun (WGS) entry which is preliminary data.</text>
</comment>
<dbReference type="RefSeq" id="WP_381364182.1">
    <property type="nucleotide sequence ID" value="NZ_JBHSOA010000037.1"/>
</dbReference>
<evidence type="ECO:0000256" key="8">
    <source>
        <dbReference type="ARBA" id="ARBA00040394"/>
    </source>
</evidence>
<dbReference type="PANTHER" id="PTHR48083:SF20">
    <property type="entry name" value="LONG-CHAIN SPECIFIC ACYL-COA DEHYDROGENASE, MITOCHONDRIAL"/>
    <property type="match status" value="1"/>
</dbReference>
<comment type="cofactor">
    <cofactor evidence="1 10">
        <name>FAD</name>
        <dbReference type="ChEBI" id="CHEBI:57692"/>
    </cofactor>
</comment>
<evidence type="ECO:0000259" key="13">
    <source>
        <dbReference type="Pfam" id="PF02771"/>
    </source>
</evidence>
<dbReference type="InterPro" id="IPR050741">
    <property type="entry name" value="Acyl-CoA_dehydrogenase"/>
</dbReference>
<comment type="pathway">
    <text evidence="2">Siderophore biosynthesis; mycobactin biosynthesis.</text>
</comment>
<dbReference type="PIRSF" id="PIRSF016578">
    <property type="entry name" value="HsaA"/>
    <property type="match status" value="1"/>
</dbReference>
<dbReference type="InterPro" id="IPR009075">
    <property type="entry name" value="AcylCo_DH/oxidase_C"/>
</dbReference>
<dbReference type="SUPFAM" id="SSF56645">
    <property type="entry name" value="Acyl-CoA dehydrogenase NM domain-like"/>
    <property type="match status" value="1"/>
</dbReference>
<dbReference type="InterPro" id="IPR046373">
    <property type="entry name" value="Acyl-CoA_Oxase/DH_mid-dom_sf"/>
</dbReference>
<dbReference type="SUPFAM" id="SSF47203">
    <property type="entry name" value="Acyl-CoA dehydrogenase C-terminal domain-like"/>
    <property type="match status" value="1"/>
</dbReference>
<keyword evidence="6 10" id="KW-0560">Oxidoreductase</keyword>
<dbReference type="InterPro" id="IPR006089">
    <property type="entry name" value="Acyl-CoA_DH_CS"/>
</dbReference>
<dbReference type="PROSITE" id="PS00073">
    <property type="entry name" value="ACYL_COA_DH_2"/>
    <property type="match status" value="1"/>
</dbReference>
<comment type="function">
    <text evidence="7">Catalyzes the dehydrogenation at the alpha-beta position of ACP-bound acyl chains. This results in the introduction of a double bond in the lipidic chain, which is further transferred to the epsilon-amino group of lysine residue in the mycobactin core by MbtK.</text>
</comment>
<keyword evidence="15" id="KW-1185">Reference proteome</keyword>
<evidence type="ECO:0000256" key="2">
    <source>
        <dbReference type="ARBA" id="ARBA00005102"/>
    </source>
</evidence>
<feature type="domain" description="Acyl-CoA dehydrogenase/oxidase N-terminal" evidence="13">
    <location>
        <begin position="7"/>
        <end position="121"/>
    </location>
</feature>
<evidence type="ECO:0000256" key="10">
    <source>
        <dbReference type="RuleBase" id="RU362125"/>
    </source>
</evidence>
<dbReference type="Proteomes" id="UP001596180">
    <property type="component" value="Unassembled WGS sequence"/>
</dbReference>
<keyword evidence="5 10" id="KW-0274">FAD</keyword>
<dbReference type="InterPro" id="IPR006091">
    <property type="entry name" value="Acyl-CoA_Oxase/DH_mid-dom"/>
</dbReference>
<gene>
    <name evidence="14" type="ORF">ACFPZI_18005</name>
</gene>
<name>A0ABW1E0V0_9ACTN</name>
<feature type="domain" description="Acyl-CoA oxidase/dehydrogenase middle" evidence="12">
    <location>
        <begin position="125"/>
        <end position="220"/>
    </location>
</feature>
<evidence type="ECO:0000256" key="6">
    <source>
        <dbReference type="ARBA" id="ARBA00023002"/>
    </source>
</evidence>
<evidence type="ECO:0000256" key="5">
    <source>
        <dbReference type="ARBA" id="ARBA00022827"/>
    </source>
</evidence>
<dbReference type="Pfam" id="PF02770">
    <property type="entry name" value="Acyl-CoA_dh_M"/>
    <property type="match status" value="1"/>
</dbReference>
<sequence>MRRGLYTADHEEFREVVAEFVRREVAPHLERWEEQRLIDRDVWLAAGEQGLLGLAAPEEHGGAALSDYRYRNVVQEELAKVFASSLASGFSLQDDIAIPYLTSLGTEEQKKRWLPGMAAGKLIGAIAMTEPGTGSDLRGIKTSGTRVDGGWLVNGSKTFITNGIQSDVVIVVVRTDPEGGSQGFSLLVVERDMPGFTRGRKLAKVGLHAQDTAELFFDDVFVPDTHVLGTVGGGFGQLVSHLPLERLSIAAHAIALADAVLADTIGYTQQRVAFGQPIADFQNTRFELAELSTELDVTRAFVDRAVLAYGEDDLTVVDAAKAKWWATEVQNRVVDRCLQLHGGYGYMLEYPVARAFQDSRIQKIFGGTNEIMKQIIGRDIIGRK</sequence>
<dbReference type="EMBL" id="JBHSOA010000037">
    <property type="protein sequence ID" value="MFC5853631.1"/>
    <property type="molecule type" value="Genomic_DNA"/>
</dbReference>
<organism evidence="14 15">
    <name type="scientific">Streptomyces chlorus</name>
    <dbReference type="NCBI Taxonomy" id="887452"/>
    <lineage>
        <taxon>Bacteria</taxon>
        <taxon>Bacillati</taxon>
        <taxon>Actinomycetota</taxon>
        <taxon>Actinomycetes</taxon>
        <taxon>Kitasatosporales</taxon>
        <taxon>Streptomycetaceae</taxon>
        <taxon>Streptomyces</taxon>
    </lineage>
</organism>
<dbReference type="PANTHER" id="PTHR48083">
    <property type="entry name" value="MEDIUM-CHAIN SPECIFIC ACYL-COA DEHYDROGENASE, MITOCHONDRIAL-RELATED"/>
    <property type="match status" value="1"/>
</dbReference>
<evidence type="ECO:0000259" key="12">
    <source>
        <dbReference type="Pfam" id="PF02770"/>
    </source>
</evidence>
<feature type="domain" description="Acyl-CoA dehydrogenase/oxidase C-terminal" evidence="11">
    <location>
        <begin position="232"/>
        <end position="380"/>
    </location>
</feature>
<evidence type="ECO:0000256" key="1">
    <source>
        <dbReference type="ARBA" id="ARBA00001974"/>
    </source>
</evidence>